<name>A0ABP8N3T9_9BACT</name>
<sequence>MNTRHLIQLARDVIEEGKSCVLCTVVRLDGSGYGRPGARLLLTESGQRCGYVSGGCLEKDLCRRVWSATQSGPRLLAFDTRGNSVTATRYNTGCEGVVYVLCQRVTADDTIAIDVLDCVEEDGLIARLLTVYRSNSAEYDVGDMWVEMADQRFVSRPGLTIDSECEREWLGSHRNRVLMYRDRDGNEVETAVEILRPPRELVVFGAGDDAIPLVRAAAQLGWHVTVIGKRAELAHRDRFANLVPDGRIDVRCNDPAEECERLSIHVRTDIVVMTHDFEGDVKLLPKLLDSQSRYVGLLGPKRRLASLVQRLYEQGRVLSETEIDRIRSPIGLDIGAVSPEEISISIVAELIAIESERDGGILHRRNQPLHEPAELVRLTAVTSP</sequence>
<evidence type="ECO:0000313" key="4">
    <source>
        <dbReference type="Proteomes" id="UP001500840"/>
    </source>
</evidence>
<dbReference type="InterPro" id="IPR003777">
    <property type="entry name" value="XdhC_CoxI"/>
</dbReference>
<accession>A0ABP8N3T9</accession>
<dbReference type="SUPFAM" id="SSF51905">
    <property type="entry name" value="FAD/NAD(P)-binding domain"/>
    <property type="match status" value="1"/>
</dbReference>
<reference evidence="4" key="1">
    <citation type="journal article" date="2019" name="Int. J. Syst. Evol. Microbiol.">
        <title>The Global Catalogue of Microorganisms (GCM) 10K type strain sequencing project: providing services to taxonomists for standard genome sequencing and annotation.</title>
        <authorList>
            <consortium name="The Broad Institute Genomics Platform"/>
            <consortium name="The Broad Institute Genome Sequencing Center for Infectious Disease"/>
            <person name="Wu L."/>
            <person name="Ma J."/>
        </authorList>
    </citation>
    <scope>NUCLEOTIDE SEQUENCE [LARGE SCALE GENOMIC DNA]</scope>
    <source>
        <strain evidence="4">JCM 17759</strain>
    </source>
</reference>
<protein>
    <submittedName>
        <fullName evidence="3">XdhC family protein</fullName>
    </submittedName>
</protein>
<organism evidence="3 4">
    <name type="scientific">Novipirellula rosea</name>
    <dbReference type="NCBI Taxonomy" id="1031540"/>
    <lineage>
        <taxon>Bacteria</taxon>
        <taxon>Pseudomonadati</taxon>
        <taxon>Planctomycetota</taxon>
        <taxon>Planctomycetia</taxon>
        <taxon>Pirellulales</taxon>
        <taxon>Pirellulaceae</taxon>
        <taxon>Novipirellula</taxon>
    </lineage>
</organism>
<dbReference type="EMBL" id="BAABGA010000048">
    <property type="protein sequence ID" value="GAA4459580.1"/>
    <property type="molecule type" value="Genomic_DNA"/>
</dbReference>
<dbReference type="RefSeq" id="WP_345324773.1">
    <property type="nucleotide sequence ID" value="NZ_BAABGA010000048.1"/>
</dbReference>
<evidence type="ECO:0000259" key="2">
    <source>
        <dbReference type="Pfam" id="PF13478"/>
    </source>
</evidence>
<dbReference type="Pfam" id="PF02625">
    <property type="entry name" value="XdhC_CoxI"/>
    <property type="match status" value="1"/>
</dbReference>
<dbReference type="InterPro" id="IPR052698">
    <property type="entry name" value="MoCofactor_Util/Proc"/>
</dbReference>
<comment type="caution">
    <text evidence="3">The sequence shown here is derived from an EMBL/GenBank/DDBJ whole genome shotgun (WGS) entry which is preliminary data.</text>
</comment>
<gene>
    <name evidence="3" type="ORF">GCM10023156_39350</name>
</gene>
<feature type="domain" description="XdhC Rossmann" evidence="2">
    <location>
        <begin position="201"/>
        <end position="350"/>
    </location>
</feature>
<dbReference type="PANTHER" id="PTHR30388">
    <property type="entry name" value="ALDEHYDE OXIDOREDUCTASE MOLYBDENUM COFACTOR ASSEMBLY PROTEIN"/>
    <property type="match status" value="1"/>
</dbReference>
<feature type="domain" description="XdhC- CoxI" evidence="1">
    <location>
        <begin position="14"/>
        <end position="78"/>
    </location>
</feature>
<evidence type="ECO:0000259" key="1">
    <source>
        <dbReference type="Pfam" id="PF02625"/>
    </source>
</evidence>
<dbReference type="Proteomes" id="UP001500840">
    <property type="component" value="Unassembled WGS sequence"/>
</dbReference>
<dbReference type="Pfam" id="PF13478">
    <property type="entry name" value="XdhC_C"/>
    <property type="match status" value="1"/>
</dbReference>
<dbReference type="Gene3D" id="3.40.50.720">
    <property type="entry name" value="NAD(P)-binding Rossmann-like Domain"/>
    <property type="match status" value="1"/>
</dbReference>
<evidence type="ECO:0000313" key="3">
    <source>
        <dbReference type="EMBL" id="GAA4459580.1"/>
    </source>
</evidence>
<dbReference type="InterPro" id="IPR036188">
    <property type="entry name" value="FAD/NAD-bd_sf"/>
</dbReference>
<dbReference type="PANTHER" id="PTHR30388:SF6">
    <property type="entry name" value="XANTHINE DEHYDROGENASE SUBUNIT A-RELATED"/>
    <property type="match status" value="1"/>
</dbReference>
<proteinExistence type="predicted"/>
<dbReference type="InterPro" id="IPR027051">
    <property type="entry name" value="XdhC_Rossmann_dom"/>
</dbReference>
<keyword evidence="4" id="KW-1185">Reference proteome</keyword>